<protein>
    <submittedName>
        <fullName evidence="2">CAP domain-containing protein</fullName>
    </submittedName>
</protein>
<evidence type="ECO:0000259" key="1">
    <source>
        <dbReference type="Pfam" id="PF00188"/>
    </source>
</evidence>
<proteinExistence type="predicted"/>
<gene>
    <name evidence="2" type="ORF">L7E55_04915</name>
</gene>
<dbReference type="Gene3D" id="3.40.33.10">
    <property type="entry name" value="CAP"/>
    <property type="match status" value="1"/>
</dbReference>
<sequence length="122" mass="13719">MFDLVNQEREKAGLPAFTLDMRLVDLARKKSEDMLKNNYFNHRSPVYGFPLDMVRKAGITARAMGAENIAMAATTRRAHELIMDSCGHRPNILNTLHDSIGIGICKTRYGVVVTQLFIGMSY</sequence>
<reference evidence="2" key="1">
    <citation type="submission" date="2022-02" db="EMBL/GenBank/DDBJ databases">
        <authorList>
            <person name="Leng L."/>
        </authorList>
    </citation>
    <scope>NUCLEOTIDE SEQUENCE</scope>
    <source>
        <strain evidence="2">JI</strain>
    </source>
</reference>
<feature type="domain" description="SCP" evidence="1">
    <location>
        <begin position="2"/>
        <end position="116"/>
    </location>
</feature>
<dbReference type="EMBL" id="JAKOAV010000006">
    <property type="protein sequence ID" value="MDF9407705.1"/>
    <property type="molecule type" value="Genomic_DNA"/>
</dbReference>
<dbReference type="Pfam" id="PF00188">
    <property type="entry name" value="CAP"/>
    <property type="match status" value="1"/>
</dbReference>
<keyword evidence="3" id="KW-1185">Reference proteome</keyword>
<dbReference type="InterPro" id="IPR014044">
    <property type="entry name" value="CAP_dom"/>
</dbReference>
<dbReference type="PANTHER" id="PTHR31157:SF1">
    <property type="entry name" value="SCP DOMAIN-CONTAINING PROTEIN"/>
    <property type="match status" value="1"/>
</dbReference>
<dbReference type="AlphaFoldDB" id="A0A9X4JTP0"/>
<evidence type="ECO:0000313" key="3">
    <source>
        <dbReference type="Proteomes" id="UP001154312"/>
    </source>
</evidence>
<dbReference type="InterPro" id="IPR035940">
    <property type="entry name" value="CAP_sf"/>
</dbReference>
<organism evidence="2 3">
    <name type="scientific">Pelotomaculum isophthalicicum JI</name>
    <dbReference type="NCBI Taxonomy" id="947010"/>
    <lineage>
        <taxon>Bacteria</taxon>
        <taxon>Bacillati</taxon>
        <taxon>Bacillota</taxon>
        <taxon>Clostridia</taxon>
        <taxon>Eubacteriales</taxon>
        <taxon>Desulfotomaculaceae</taxon>
        <taxon>Pelotomaculum</taxon>
    </lineage>
</organism>
<name>A0A9X4JTP0_9FIRM</name>
<accession>A0A9X4JTP0</accession>
<dbReference type="CDD" id="cd05379">
    <property type="entry name" value="CAP_bacterial"/>
    <property type="match status" value="1"/>
</dbReference>
<comment type="caution">
    <text evidence="2">The sequence shown here is derived from an EMBL/GenBank/DDBJ whole genome shotgun (WGS) entry which is preliminary data.</text>
</comment>
<dbReference type="RefSeq" id="WP_277442943.1">
    <property type="nucleotide sequence ID" value="NZ_JAKOAV010000006.1"/>
</dbReference>
<dbReference type="SUPFAM" id="SSF55797">
    <property type="entry name" value="PR-1-like"/>
    <property type="match status" value="1"/>
</dbReference>
<dbReference type="PANTHER" id="PTHR31157">
    <property type="entry name" value="SCP DOMAIN-CONTAINING PROTEIN"/>
    <property type="match status" value="1"/>
</dbReference>
<evidence type="ECO:0000313" key="2">
    <source>
        <dbReference type="EMBL" id="MDF9407705.1"/>
    </source>
</evidence>
<dbReference type="Proteomes" id="UP001154312">
    <property type="component" value="Unassembled WGS sequence"/>
</dbReference>